<protein>
    <recommendedName>
        <fullName evidence="2">DUF7869 domain-containing protein</fullName>
    </recommendedName>
</protein>
<feature type="domain" description="DUF7869" evidence="2">
    <location>
        <begin position="452"/>
        <end position="587"/>
    </location>
</feature>
<evidence type="ECO:0000313" key="3">
    <source>
        <dbReference type="EMBL" id="KAK5639727.1"/>
    </source>
</evidence>
<dbReference type="InterPro" id="IPR057191">
    <property type="entry name" value="DUF7869"/>
</dbReference>
<feature type="compositionally biased region" description="Basic residues" evidence="1">
    <location>
        <begin position="124"/>
        <end position="137"/>
    </location>
</feature>
<keyword evidence="4" id="KW-1185">Reference proteome</keyword>
<proteinExistence type="predicted"/>
<name>A0AAN7ZEJ1_9COLE</name>
<dbReference type="Pfam" id="PF25273">
    <property type="entry name" value="DUF7869"/>
    <property type="match status" value="1"/>
</dbReference>
<organism evidence="3 4">
    <name type="scientific">Pyrocoelia pectoralis</name>
    <dbReference type="NCBI Taxonomy" id="417401"/>
    <lineage>
        <taxon>Eukaryota</taxon>
        <taxon>Metazoa</taxon>
        <taxon>Ecdysozoa</taxon>
        <taxon>Arthropoda</taxon>
        <taxon>Hexapoda</taxon>
        <taxon>Insecta</taxon>
        <taxon>Pterygota</taxon>
        <taxon>Neoptera</taxon>
        <taxon>Endopterygota</taxon>
        <taxon>Coleoptera</taxon>
        <taxon>Polyphaga</taxon>
        <taxon>Elateriformia</taxon>
        <taxon>Elateroidea</taxon>
        <taxon>Lampyridae</taxon>
        <taxon>Lampyrinae</taxon>
        <taxon>Pyrocoelia</taxon>
    </lineage>
</organism>
<evidence type="ECO:0000256" key="1">
    <source>
        <dbReference type="SAM" id="MobiDB-lite"/>
    </source>
</evidence>
<evidence type="ECO:0000259" key="2">
    <source>
        <dbReference type="Pfam" id="PF25273"/>
    </source>
</evidence>
<dbReference type="Proteomes" id="UP001329430">
    <property type="component" value="Chromosome 8"/>
</dbReference>
<dbReference type="EMBL" id="JAVRBK010000008">
    <property type="protein sequence ID" value="KAK5639727.1"/>
    <property type="molecule type" value="Genomic_DNA"/>
</dbReference>
<feature type="compositionally biased region" description="Polar residues" evidence="1">
    <location>
        <begin position="97"/>
        <end position="111"/>
    </location>
</feature>
<accession>A0AAN7ZEJ1</accession>
<sequence>MLLEALNNDIIFSNSDTILPNQVNISFEDPNTSEFNPTASTISSDLVTDPEIHSKQSSSYPPNNCALNDRNIPEEESDSVYEILTPLHNNTDRSDYNENSASNENSFQSSTRNDDSEATEQLTKKKNKKLQNKKNKSRGKEYVNCHGAVQSKKEIKPNPCKGKQCNNKCKTFTEEERQVFFENFYNLGDDKKQKISLSECIHTIRVKRRRTLKETSKRVFTHEYYLLRENNKERVCQQFLLATLAISQRCLRTVIANKVRGMFPDGIDRRGEHCPRNKTTQQQIDAFKEFVESLPAVPSHYCRSSTSKKYLPAEIKSLNNLYRMYLLKFQENPLKKTVFITKFKEMYNMGIHVPRKDKCTKCEFYKNLRNDEKTEDRTAQHEEHISEKEKIKSIFLTKQKAAETDSETIIASFDLQKVLATPHSDSMITGFYRKYAVYNFTIYETFTRNGICYIWQEKDGKRGSNEICSNLFNYLKGVDETGHTKRVEFFCDNCGGQNKNKSVLFMVFHFLKTSKSIDEVTITFLLAGHTYMPVDSIHAVIEKFIKGKSIMAPSEWPTILTNARTKPKPYIVKLLTHNDFFDFKNSTKQLKLKTDSNSLRLKDLKIVKFIKNNEVFFYNYKYEDQYKECRILVKEQELAKAYKSTLPITREKFNNLKTMCENNTIPPRYHHEVKKVLTQFRSIQLNVH</sequence>
<dbReference type="AlphaFoldDB" id="A0AAN7ZEJ1"/>
<reference evidence="3 4" key="1">
    <citation type="journal article" date="2024" name="Insects">
        <title>An Improved Chromosome-Level Genome Assembly of the Firefly Pyrocoelia pectoralis.</title>
        <authorList>
            <person name="Fu X."/>
            <person name="Meyer-Rochow V.B."/>
            <person name="Ballantyne L."/>
            <person name="Zhu X."/>
        </authorList>
    </citation>
    <scope>NUCLEOTIDE SEQUENCE [LARGE SCALE GENOMIC DNA]</scope>
    <source>
        <strain evidence="3">XCY_ONT2</strain>
    </source>
</reference>
<evidence type="ECO:0000313" key="4">
    <source>
        <dbReference type="Proteomes" id="UP001329430"/>
    </source>
</evidence>
<comment type="caution">
    <text evidence="3">The sequence shown here is derived from an EMBL/GenBank/DDBJ whole genome shotgun (WGS) entry which is preliminary data.</text>
</comment>
<gene>
    <name evidence="3" type="ORF">RI129_010538</name>
</gene>
<dbReference type="PANTHER" id="PTHR10773:SF19">
    <property type="match status" value="1"/>
</dbReference>
<dbReference type="PANTHER" id="PTHR10773">
    <property type="entry name" value="DNA-DIRECTED RNA POLYMERASES I, II, AND III SUBUNIT RPABC2"/>
    <property type="match status" value="1"/>
</dbReference>
<feature type="region of interest" description="Disordered" evidence="1">
    <location>
        <begin position="89"/>
        <end position="142"/>
    </location>
</feature>
<feature type="region of interest" description="Disordered" evidence="1">
    <location>
        <begin position="51"/>
        <end position="71"/>
    </location>
</feature>
<feature type="compositionally biased region" description="Polar residues" evidence="1">
    <location>
        <begin position="55"/>
        <end position="66"/>
    </location>
</feature>